<gene>
    <name evidence="1" type="ORF">SAMN06265339_1221</name>
</gene>
<dbReference type="RefSeq" id="WP_283400680.1">
    <property type="nucleotide sequence ID" value="NZ_FXUB01000003.1"/>
</dbReference>
<organism evidence="1 2">
    <name type="scientific">Desulfurobacterium pacificum</name>
    <dbReference type="NCBI Taxonomy" id="240166"/>
    <lineage>
        <taxon>Bacteria</taxon>
        <taxon>Pseudomonadati</taxon>
        <taxon>Aquificota</taxon>
        <taxon>Aquificia</taxon>
        <taxon>Desulfurobacteriales</taxon>
        <taxon>Desulfurobacteriaceae</taxon>
        <taxon>Desulfurobacterium</taxon>
    </lineage>
</organism>
<evidence type="ECO:0000313" key="2">
    <source>
        <dbReference type="Proteomes" id="UP001157911"/>
    </source>
</evidence>
<evidence type="ECO:0008006" key="3">
    <source>
        <dbReference type="Google" id="ProtNLM"/>
    </source>
</evidence>
<dbReference type="Proteomes" id="UP001157911">
    <property type="component" value="Unassembled WGS sequence"/>
</dbReference>
<comment type="caution">
    <text evidence="1">The sequence shown here is derived from an EMBL/GenBank/DDBJ whole genome shotgun (WGS) entry which is preliminary data.</text>
</comment>
<name>A0ABY1NPG7_9BACT</name>
<evidence type="ECO:0000313" key="1">
    <source>
        <dbReference type="EMBL" id="SMP13995.1"/>
    </source>
</evidence>
<keyword evidence="2" id="KW-1185">Reference proteome</keyword>
<sequence length="370" mass="43235">MINIEIFEKKFAIYFEGIDTKKFIEELSIYGNLNKKFSAYDYEVFLLRGNNYDFSEKIISVNPSSFFFLKDGSFAVDYGHSIIHYQLVRTPKRIIIKVKKQGFLRKFLSMEYRSNLENLGQIFHELVVVPLMFFDRKKFLIHASAVYDNDSHQVIMFGGTGGVGKTSLELLLSQSKRYSFFADDICVVDEEGFAYPNLSYPKIYGYNVLNNKLLTTRDLLKKNTLLSKIHWFLHYYLRGPNKVRRKLCPDCLFKGGVRKQKAKIGKYYILFRTATVKDICLVEVPVTKVVEPTIQIIKNEYYTFLRNIRWFVVNSELANKKIDLQGFNIAFSKEILENALKEAEIYILKIPLTLSHNEFLNKVRRIIGVE</sequence>
<reference evidence="1 2" key="1">
    <citation type="submission" date="2017-05" db="EMBL/GenBank/DDBJ databases">
        <authorList>
            <person name="Varghese N."/>
            <person name="Submissions S."/>
        </authorList>
    </citation>
    <scope>NUCLEOTIDE SEQUENCE [LARGE SCALE GENOMIC DNA]</scope>
    <source>
        <strain evidence="1 2">DSM 15522</strain>
    </source>
</reference>
<protein>
    <recommendedName>
        <fullName evidence="3">HPr kinase/phosphorylase C-terminal domain-containing protein</fullName>
    </recommendedName>
</protein>
<accession>A0ABY1NPG7</accession>
<proteinExistence type="predicted"/>
<dbReference type="EMBL" id="FXUB01000003">
    <property type="protein sequence ID" value="SMP13995.1"/>
    <property type="molecule type" value="Genomic_DNA"/>
</dbReference>